<evidence type="ECO:0000256" key="3">
    <source>
        <dbReference type="PIRSR" id="PIRSR605511-2"/>
    </source>
</evidence>
<dbReference type="RefSeq" id="WP_104754369.1">
    <property type="nucleotide sequence ID" value="NZ_JBHEEO010000010.1"/>
</dbReference>
<reference evidence="5 6" key="1">
    <citation type="submission" date="2018-02" db="EMBL/GenBank/DDBJ databases">
        <title>Draft genome sequence of Ochrobactrum oryzae found in Brazil.</title>
        <authorList>
            <person name="Cerdeira L."/>
            <person name="Andrade F."/>
            <person name="Zacariotto T."/>
            <person name="Barbosa B."/>
            <person name="Santos S."/>
            <person name="Cassetari V."/>
            <person name="Lincopan N."/>
        </authorList>
    </citation>
    <scope>NUCLEOTIDE SEQUENCE [LARGE SCALE GENOMIC DNA]</scope>
    <source>
        <strain evidence="5 6">OA447</strain>
    </source>
</reference>
<dbReference type="PANTHER" id="PTHR10907:SF47">
    <property type="entry name" value="REGUCALCIN"/>
    <property type="match status" value="1"/>
</dbReference>
<accession>A0A2S7J3B5</accession>
<dbReference type="InterPro" id="IPR005511">
    <property type="entry name" value="SMP-30"/>
</dbReference>
<dbReference type="GO" id="GO:0005509">
    <property type="term" value="F:calcium ion binding"/>
    <property type="evidence" value="ECO:0007669"/>
    <property type="project" value="TreeGrafter"/>
</dbReference>
<protein>
    <submittedName>
        <fullName evidence="5">Gluconolaconase</fullName>
    </submittedName>
</protein>
<dbReference type="EMBL" id="PTRC01000008">
    <property type="protein sequence ID" value="PQA74725.1"/>
    <property type="molecule type" value="Genomic_DNA"/>
</dbReference>
<sequence length="298" mass="32116">MMGPFRCIADLRGQLMESPVWDDRRGTLFACDIHGRRIYEIDIDAAMDTGRGVLREWSFASQVASLGLTESGRLVVALSRQLVLFDPETGSQQPLWSAYDEPATSRLNDGKVGPDGAFWIGSMDGRPERKAISRLYRVTGDGNASVKAEGFEISNGLAWTADGGTMFHTDSRGPWIDRYDFDPQSGDISGRKRICDLDEQSGRPDGGACDAEGAYWSAGVSAGVLNRFDREGNLLEKLPVPVPAPTMPCFCGADLTLLAITSHRQLPEAALEAAPRSGGVFMAQASVAGAPVTRMRGA</sequence>
<keyword evidence="3" id="KW-0479">Metal-binding</keyword>
<feature type="domain" description="SMP-30/Gluconolactonase/LRE-like region" evidence="4">
    <location>
        <begin position="17"/>
        <end position="263"/>
    </location>
</feature>
<comment type="cofactor">
    <cofactor evidence="3">
        <name>Zn(2+)</name>
        <dbReference type="ChEBI" id="CHEBI:29105"/>
    </cofactor>
    <text evidence="3">Binds 1 divalent metal cation per subunit.</text>
</comment>
<dbReference type="SUPFAM" id="SSF63829">
    <property type="entry name" value="Calcium-dependent phosphotriesterase"/>
    <property type="match status" value="1"/>
</dbReference>
<keyword evidence="6" id="KW-1185">Reference proteome</keyword>
<dbReference type="PANTHER" id="PTHR10907">
    <property type="entry name" value="REGUCALCIN"/>
    <property type="match status" value="1"/>
</dbReference>
<dbReference type="GO" id="GO:0004341">
    <property type="term" value="F:gluconolactonase activity"/>
    <property type="evidence" value="ECO:0007669"/>
    <property type="project" value="TreeGrafter"/>
</dbReference>
<organism evidence="5 6">
    <name type="scientific">Brucella oryzae</name>
    <dbReference type="NCBI Taxonomy" id="335286"/>
    <lineage>
        <taxon>Bacteria</taxon>
        <taxon>Pseudomonadati</taxon>
        <taxon>Pseudomonadota</taxon>
        <taxon>Alphaproteobacteria</taxon>
        <taxon>Hyphomicrobiales</taxon>
        <taxon>Brucellaceae</taxon>
        <taxon>Brucella/Ochrobactrum group</taxon>
        <taxon>Brucella</taxon>
    </lineage>
</organism>
<evidence type="ECO:0000313" key="6">
    <source>
        <dbReference type="Proteomes" id="UP000238493"/>
    </source>
</evidence>
<proteinExistence type="inferred from homology"/>
<dbReference type="InterPro" id="IPR013658">
    <property type="entry name" value="SGL"/>
</dbReference>
<dbReference type="PRINTS" id="PR01790">
    <property type="entry name" value="SMP30FAMILY"/>
</dbReference>
<name>A0A2S7J3B5_9HYPH</name>
<evidence type="ECO:0000313" key="5">
    <source>
        <dbReference type="EMBL" id="PQA74725.1"/>
    </source>
</evidence>
<evidence type="ECO:0000259" key="4">
    <source>
        <dbReference type="Pfam" id="PF08450"/>
    </source>
</evidence>
<feature type="binding site" evidence="3">
    <location>
        <position position="155"/>
    </location>
    <ligand>
        <name>a divalent metal cation</name>
        <dbReference type="ChEBI" id="CHEBI:60240"/>
    </ligand>
</feature>
<feature type="binding site" evidence="3">
    <location>
        <position position="108"/>
    </location>
    <ligand>
        <name>substrate</name>
    </ligand>
</feature>
<dbReference type="OrthoDB" id="2633250at2"/>
<gene>
    <name evidence="5" type="ORF">C3731_03715</name>
</gene>
<dbReference type="Proteomes" id="UP000238493">
    <property type="component" value="Unassembled WGS sequence"/>
</dbReference>
<comment type="caution">
    <text evidence="5">The sequence shown here is derived from an EMBL/GenBank/DDBJ whole genome shotgun (WGS) entry which is preliminary data.</text>
</comment>
<keyword evidence="3" id="KW-0862">Zinc</keyword>
<dbReference type="Gene3D" id="2.120.10.30">
    <property type="entry name" value="TolB, C-terminal domain"/>
    <property type="match status" value="1"/>
</dbReference>
<dbReference type="AlphaFoldDB" id="A0A2S7J3B5"/>
<dbReference type="InterPro" id="IPR011042">
    <property type="entry name" value="6-blade_b-propeller_TolB-like"/>
</dbReference>
<evidence type="ECO:0000256" key="1">
    <source>
        <dbReference type="ARBA" id="ARBA00008853"/>
    </source>
</evidence>
<feature type="active site" description="Proton donor/acceptor" evidence="2">
    <location>
        <position position="205"/>
    </location>
</feature>
<feature type="binding site" evidence="3">
    <location>
        <position position="205"/>
    </location>
    <ligand>
        <name>a divalent metal cation</name>
        <dbReference type="ChEBI" id="CHEBI:60240"/>
    </ligand>
</feature>
<comment type="similarity">
    <text evidence="1">Belongs to the SMP-30/CGR1 family.</text>
</comment>
<dbReference type="GO" id="GO:0019853">
    <property type="term" value="P:L-ascorbic acid biosynthetic process"/>
    <property type="evidence" value="ECO:0007669"/>
    <property type="project" value="TreeGrafter"/>
</dbReference>
<dbReference type="Pfam" id="PF08450">
    <property type="entry name" value="SGL"/>
    <property type="match status" value="1"/>
</dbReference>
<evidence type="ECO:0000256" key="2">
    <source>
        <dbReference type="PIRSR" id="PIRSR605511-1"/>
    </source>
</evidence>
<feature type="binding site" evidence="3">
    <location>
        <position position="17"/>
    </location>
    <ligand>
        <name>a divalent metal cation</name>
        <dbReference type="ChEBI" id="CHEBI:60240"/>
    </ligand>
</feature>
<feature type="binding site" evidence="3">
    <location>
        <position position="106"/>
    </location>
    <ligand>
        <name>substrate</name>
    </ligand>
</feature>